<dbReference type="Proteomes" id="UP000594014">
    <property type="component" value="Chromosome"/>
</dbReference>
<gene>
    <name evidence="1" type="ORF">FRZ06_21200</name>
</gene>
<evidence type="ECO:0000313" key="1">
    <source>
        <dbReference type="EMBL" id="QOX65685.1"/>
    </source>
</evidence>
<reference evidence="1" key="1">
    <citation type="submission" date="2019-08" db="EMBL/GenBank/DDBJ databases">
        <title>Genome sequence of Clostridiales bacterium MT110.</title>
        <authorList>
            <person name="Cao J."/>
        </authorList>
    </citation>
    <scope>NUCLEOTIDE SEQUENCE</scope>
    <source>
        <strain evidence="1">MT110</strain>
    </source>
</reference>
<accession>A0ACD1AI04</accession>
<evidence type="ECO:0000313" key="2">
    <source>
        <dbReference type="Proteomes" id="UP000594014"/>
    </source>
</evidence>
<sequence>MNALIIYSHPNTKSFNHAILNQVKQGLKDGGHTFEVIDLYVDNFNPVLVYNEGIKRSELMNDVETAHYRELIKQADELIFIYPIWWYGMPAILKGFIDRVFVSGFAYTSDGKSPKGLLSNKSAWVIYTIDSPAWFVKLFRKNIEWKTMKDAILNYCGIKHVEKSMLAGVKKSDLNRRQKWLELIYHKACRI</sequence>
<name>A0ACD1AI04_9FIRM</name>
<dbReference type="EMBL" id="CP042469">
    <property type="protein sequence ID" value="QOX65685.1"/>
    <property type="molecule type" value="Genomic_DNA"/>
</dbReference>
<proteinExistence type="predicted"/>
<keyword evidence="2" id="KW-1185">Reference proteome</keyword>
<protein>
    <submittedName>
        <fullName evidence="1">NAD(P)H-dependent oxidoreductase</fullName>
    </submittedName>
</protein>
<organism evidence="1 2">
    <name type="scientific">Anoxybacterium hadale</name>
    <dbReference type="NCBI Taxonomy" id="3408580"/>
    <lineage>
        <taxon>Bacteria</taxon>
        <taxon>Bacillati</taxon>
        <taxon>Bacillota</taxon>
        <taxon>Clostridia</taxon>
        <taxon>Peptostreptococcales</taxon>
        <taxon>Anaerovoracaceae</taxon>
        <taxon>Anoxybacterium</taxon>
    </lineage>
</organism>